<organism evidence="2">
    <name type="scientific">Anguilla anguilla</name>
    <name type="common">European freshwater eel</name>
    <name type="synonym">Muraena anguilla</name>
    <dbReference type="NCBI Taxonomy" id="7936"/>
    <lineage>
        <taxon>Eukaryota</taxon>
        <taxon>Metazoa</taxon>
        <taxon>Chordata</taxon>
        <taxon>Craniata</taxon>
        <taxon>Vertebrata</taxon>
        <taxon>Euteleostomi</taxon>
        <taxon>Actinopterygii</taxon>
        <taxon>Neopterygii</taxon>
        <taxon>Teleostei</taxon>
        <taxon>Anguilliformes</taxon>
        <taxon>Anguillidae</taxon>
        <taxon>Anguilla</taxon>
    </lineage>
</organism>
<accession>A0A0E9Q647</accession>
<sequence>MSICTCTTYGCVCVILLFIFKFQCTLTLLGLLKYNCIVLYFKSTHTFNL</sequence>
<name>A0A0E9Q647_ANGAN</name>
<feature type="transmembrane region" description="Helical" evidence="1">
    <location>
        <begin position="6"/>
        <end position="32"/>
    </location>
</feature>
<keyword evidence="1" id="KW-0472">Membrane</keyword>
<dbReference type="AlphaFoldDB" id="A0A0E9Q647"/>
<dbReference type="EMBL" id="GBXM01096787">
    <property type="protein sequence ID" value="JAH11790.1"/>
    <property type="molecule type" value="Transcribed_RNA"/>
</dbReference>
<keyword evidence="1" id="KW-1133">Transmembrane helix</keyword>
<protein>
    <submittedName>
        <fullName evidence="2">Uncharacterized protein</fullName>
    </submittedName>
</protein>
<reference evidence="2" key="2">
    <citation type="journal article" date="2015" name="Fish Shellfish Immunol.">
        <title>Early steps in the European eel (Anguilla anguilla)-Vibrio vulnificus interaction in the gills: Role of the RtxA13 toxin.</title>
        <authorList>
            <person name="Callol A."/>
            <person name="Pajuelo D."/>
            <person name="Ebbesson L."/>
            <person name="Teles M."/>
            <person name="MacKenzie S."/>
            <person name="Amaro C."/>
        </authorList>
    </citation>
    <scope>NUCLEOTIDE SEQUENCE</scope>
</reference>
<evidence type="ECO:0000313" key="2">
    <source>
        <dbReference type="EMBL" id="JAH11790.1"/>
    </source>
</evidence>
<keyword evidence="1" id="KW-0812">Transmembrane</keyword>
<evidence type="ECO:0000256" key="1">
    <source>
        <dbReference type="SAM" id="Phobius"/>
    </source>
</evidence>
<proteinExistence type="predicted"/>
<reference evidence="2" key="1">
    <citation type="submission" date="2014-11" db="EMBL/GenBank/DDBJ databases">
        <authorList>
            <person name="Amaro Gonzalez C."/>
        </authorList>
    </citation>
    <scope>NUCLEOTIDE SEQUENCE</scope>
</reference>